<dbReference type="Pfam" id="PF01956">
    <property type="entry name" value="EMC3_TMCO1"/>
    <property type="match status" value="1"/>
</dbReference>
<dbReference type="KEGG" id="rci:RCIX2572"/>
<evidence type="ECO:0000256" key="2">
    <source>
        <dbReference type="ARBA" id="ARBA00022692"/>
    </source>
</evidence>
<keyword evidence="4 5" id="KW-0472">Membrane</keyword>
<evidence type="ECO:0000256" key="4">
    <source>
        <dbReference type="ARBA" id="ARBA00023136"/>
    </source>
</evidence>
<dbReference type="eggNOG" id="arCOG02673">
    <property type="taxonomic scope" value="Archaea"/>
</dbReference>
<dbReference type="InterPro" id="IPR002809">
    <property type="entry name" value="EMC3/TMCO1"/>
</dbReference>
<evidence type="ECO:0000313" key="6">
    <source>
        <dbReference type="EMBL" id="CAJ37631.1"/>
    </source>
</evidence>
<keyword evidence="2 5" id="KW-0812">Transmembrane</keyword>
<feature type="transmembrane region" description="Helical" evidence="5">
    <location>
        <begin position="184"/>
        <end position="203"/>
    </location>
</feature>
<evidence type="ECO:0000313" key="7">
    <source>
        <dbReference type="Proteomes" id="UP000000663"/>
    </source>
</evidence>
<evidence type="ECO:0000256" key="1">
    <source>
        <dbReference type="ARBA" id="ARBA00004141"/>
    </source>
</evidence>
<keyword evidence="7" id="KW-1185">Reference proteome</keyword>
<feature type="transmembrane region" description="Helical" evidence="5">
    <location>
        <begin position="62"/>
        <end position="84"/>
    </location>
</feature>
<accession>Q0W1W2</accession>
<evidence type="ECO:0000256" key="5">
    <source>
        <dbReference type="SAM" id="Phobius"/>
    </source>
</evidence>
<feature type="transmembrane region" description="Helical" evidence="5">
    <location>
        <begin position="23"/>
        <end position="42"/>
    </location>
</feature>
<evidence type="ECO:0000256" key="3">
    <source>
        <dbReference type="ARBA" id="ARBA00022989"/>
    </source>
</evidence>
<feature type="transmembrane region" description="Helical" evidence="5">
    <location>
        <begin position="145"/>
        <end position="164"/>
    </location>
</feature>
<dbReference type="STRING" id="351160.RCIX2572"/>
<evidence type="ECO:0008006" key="8">
    <source>
        <dbReference type="Google" id="ProtNLM"/>
    </source>
</evidence>
<dbReference type="SMART" id="SM01415">
    <property type="entry name" value="DUF106"/>
    <property type="match status" value="1"/>
</dbReference>
<dbReference type="PANTHER" id="PTHR42198:SF1">
    <property type="entry name" value="INTEGRAL MEMBRANE PROTEIN"/>
    <property type="match status" value="1"/>
</dbReference>
<dbReference type="EMBL" id="AM114193">
    <property type="protein sequence ID" value="CAJ37631.1"/>
    <property type="molecule type" value="Genomic_DNA"/>
</dbReference>
<name>Q0W1W2_METAR</name>
<protein>
    <recommendedName>
        <fullName evidence="8">DUF106 domain-containing protein</fullName>
    </recommendedName>
</protein>
<gene>
    <name evidence="6" type="ORF">RCIX2572</name>
</gene>
<organism evidence="6 7">
    <name type="scientific">Methanocella arvoryzae (strain DSM 22066 / NBRC 105507 / MRE50)</name>
    <dbReference type="NCBI Taxonomy" id="351160"/>
    <lineage>
        <taxon>Archaea</taxon>
        <taxon>Methanobacteriati</taxon>
        <taxon>Methanobacteriota</taxon>
        <taxon>Stenosarchaea group</taxon>
        <taxon>Methanomicrobia</taxon>
        <taxon>Methanocellales</taxon>
        <taxon>Methanocellaceae</taxon>
        <taxon>Methanocella</taxon>
    </lineage>
</organism>
<dbReference type="Proteomes" id="UP000000663">
    <property type="component" value="Chromosome"/>
</dbReference>
<dbReference type="RefSeq" id="WP_012034954.1">
    <property type="nucleotide sequence ID" value="NC_009464.1"/>
</dbReference>
<dbReference type="AlphaFoldDB" id="Q0W1W2"/>
<dbReference type="InterPro" id="IPR038978">
    <property type="entry name" value="MJ0935"/>
</dbReference>
<reference evidence="6 7" key="1">
    <citation type="journal article" date="2006" name="Science">
        <title>Genome of rice cluster I archaea -- the key methane producers in the rice rhizosphere.</title>
        <authorList>
            <person name="Erkel C."/>
            <person name="Kube M."/>
            <person name="Reinhardt R."/>
            <person name="Liesack W."/>
        </authorList>
    </citation>
    <scope>NUCLEOTIDE SEQUENCE [LARGE SCALE GENOMIC DNA]</scope>
    <source>
        <strain evidence="7">DSM 22066 / NBRC 105507 / MRE50</strain>
    </source>
</reference>
<keyword evidence="3 5" id="KW-1133">Transmembrane helix</keyword>
<dbReference type="PANTHER" id="PTHR42198">
    <property type="entry name" value="INTEGRAL MEMBRANE PROTEIN"/>
    <property type="match status" value="1"/>
</dbReference>
<proteinExistence type="predicted"/>
<comment type="subcellular location">
    <subcellularLocation>
        <location evidence="1">Membrane</location>
        <topology evidence="1">Multi-pass membrane protein</topology>
    </subcellularLocation>
</comment>
<dbReference type="GO" id="GO:0016020">
    <property type="term" value="C:membrane"/>
    <property type="evidence" value="ECO:0007669"/>
    <property type="project" value="UniProtKB-SubCell"/>
</dbReference>
<sequence>MEGASKADSATIKKKNKSFLDTLQTILLVIGFAIMLGSIFFANEFRPVVAGAVNVVAGPIASMMPFYMVVLTIAAIVTLISTFIQKYTIDWELMQRMTIRSRAFQKEYREAQLSGNKHKLKKLQEEQLSMMEDQSQLSKQQLKPMGFLMIISVPLFFWMYWFLTNNPDMTMVFPFWGEQKLLDSAWFVFQYWIVWSFICSLAISQVIRKAINVGVGV</sequence>
<dbReference type="GeneID" id="5144218"/>